<dbReference type="AlphaFoldDB" id="A0A7R9VYE4"/>
<keyword evidence="8 12" id="KW-0560">Oxidoreductase</keyword>
<comment type="subcellular location">
    <subcellularLocation>
        <location evidence="2">Cell membrane</location>
        <topology evidence="2">Peripheral membrane protein</topology>
        <orientation evidence="2">Cytoplasmic side</orientation>
    </subcellularLocation>
    <subcellularLocation>
        <location evidence="12">Cytoplasm</location>
    </subcellularLocation>
    <subcellularLocation>
        <location evidence="12">Nucleus</location>
    </subcellularLocation>
</comment>
<keyword evidence="11 12" id="KW-0539">Nucleus</keyword>
<protein>
    <recommendedName>
        <fullName evidence="12">Acireductone dioxygenase</fullName>
    </recommendedName>
    <alternativeName>
        <fullName evidence="12">Acireductone dioxygenase (Fe(2+)-requiring)</fullName>
        <shortName evidence="12">ARD'</shortName>
        <shortName evidence="12">Fe-ARD</shortName>
        <ecNumber evidence="12">1.13.11.54</ecNumber>
    </alternativeName>
    <alternativeName>
        <fullName evidence="12">Acireductone dioxygenase (Ni(2+)-requiring)</fullName>
        <shortName evidence="12">ARD</shortName>
        <shortName evidence="12">Ni-ARD</shortName>
        <ecNumber evidence="12">1.13.11.53</ecNumber>
    </alternativeName>
</protein>
<keyword evidence="6 12" id="KW-0479">Metal-binding</keyword>
<evidence type="ECO:0000256" key="12">
    <source>
        <dbReference type="HAMAP-Rule" id="MF_03154"/>
    </source>
</evidence>
<evidence type="ECO:0000256" key="4">
    <source>
        <dbReference type="ARBA" id="ARBA00022596"/>
    </source>
</evidence>
<dbReference type="GO" id="GO:0010309">
    <property type="term" value="F:acireductone dioxygenase [iron(II)-requiring] activity"/>
    <property type="evidence" value="ECO:0007669"/>
    <property type="project" value="UniProtKB-UniRule"/>
</dbReference>
<keyword evidence="10 12" id="KW-0486">Methionine biosynthesis</keyword>
<reference evidence="13" key="1">
    <citation type="submission" date="2021-01" db="EMBL/GenBank/DDBJ databases">
        <authorList>
            <person name="Corre E."/>
            <person name="Pelletier E."/>
            <person name="Niang G."/>
            <person name="Scheremetjew M."/>
            <person name="Finn R."/>
            <person name="Kale V."/>
            <person name="Holt S."/>
            <person name="Cochrane G."/>
            <person name="Meng A."/>
            <person name="Brown T."/>
            <person name="Cohen L."/>
        </authorList>
    </citation>
    <scope>NUCLEOTIDE SEQUENCE</scope>
    <source>
        <strain evidence="13">CCMP219</strain>
    </source>
</reference>
<feature type="binding site" evidence="12">
    <location>
        <position position="108"/>
    </location>
    <ligand>
        <name>Fe(2+)</name>
        <dbReference type="ChEBI" id="CHEBI:29033"/>
        <note>for iron-dependent acireductone dioxygenase activity</note>
    </ligand>
</feature>
<dbReference type="SUPFAM" id="SSF51182">
    <property type="entry name" value="RmlC-like cupins"/>
    <property type="match status" value="1"/>
</dbReference>
<comment type="similarity">
    <text evidence="12">Belongs to the acireductone dioxygenase (ARD) family.</text>
</comment>
<dbReference type="EC" id="1.13.11.54" evidence="12"/>
<comment type="pathway">
    <text evidence="12">Amino-acid biosynthesis; L-methionine biosynthesis via salvage pathway; L-methionine from S-methyl-5-thio-alpha-D-ribose 1-phosphate: step 5/6.</text>
</comment>
<evidence type="ECO:0000313" key="13">
    <source>
        <dbReference type="EMBL" id="CAD8309144.1"/>
    </source>
</evidence>
<evidence type="ECO:0000256" key="9">
    <source>
        <dbReference type="ARBA" id="ARBA00023004"/>
    </source>
</evidence>
<proteinExistence type="inferred from homology"/>
<sequence>MATFTGREWRLAQADDPANVSIDAWYMDDSSEDQRLPHKLEPNQPVSPSALRKLGVLYWKMDADAYETDERLAAIRKLRNYSWMEILTVSKDTLPNYEEKIKTFYEEHIHDDEEIRMIMDGSGFFDVRDHDDKWIRIHCKKGDLIVLPEGIYHRFTLDEGNCAKAMRLFVGEPVWTPYNRPQEEHASRKKYLAQFGPK</sequence>
<dbReference type="GO" id="GO:0005506">
    <property type="term" value="F:iron ion binding"/>
    <property type="evidence" value="ECO:0007669"/>
    <property type="project" value="UniProtKB-UniRule"/>
</dbReference>
<dbReference type="PANTHER" id="PTHR23418:SF0">
    <property type="entry name" value="ACIREDUCTONE DIOXYGENASE"/>
    <property type="match status" value="1"/>
</dbReference>
<dbReference type="GO" id="GO:0019509">
    <property type="term" value="P:L-methionine salvage from methylthioadenosine"/>
    <property type="evidence" value="ECO:0007669"/>
    <property type="project" value="UniProtKB-UniRule"/>
</dbReference>
<dbReference type="EC" id="1.13.11.53" evidence="12"/>
<evidence type="ECO:0000256" key="7">
    <source>
        <dbReference type="ARBA" id="ARBA00022964"/>
    </source>
</evidence>
<dbReference type="HAMAP" id="MF_03154">
    <property type="entry name" value="Salvage_MtnD_euk"/>
    <property type="match status" value="1"/>
</dbReference>
<name>A0A7R9VYE4_9CHLO</name>
<evidence type="ECO:0000256" key="5">
    <source>
        <dbReference type="ARBA" id="ARBA00022605"/>
    </source>
</evidence>
<dbReference type="FunFam" id="2.60.120.10:FF:000031">
    <property type="entry name" value="1,2-dihydroxy-3-keto-5-methylthiopentene dioxygenase"/>
    <property type="match status" value="1"/>
</dbReference>
<comment type="function">
    <text evidence="12">Catalyzes 2 different reactions between oxygen and the acireductone 1,2-dihydroxy-3-keto-5-methylthiopentene (DHK-MTPene) depending upon the metal bound in the active site. Fe-containing acireductone dioxygenase (Fe-ARD) produces formate and 2-keto-4-methylthiobutyrate (KMTB), the alpha-ketoacid precursor of methionine in the methionine recycle pathway. Ni-containing acireductone dioxygenase (Ni-ARD) produces methylthiopropionate, carbon monoxide and formate, and does not lie on the methionine recycle pathway.</text>
</comment>
<dbReference type="Gene3D" id="2.60.120.10">
    <property type="entry name" value="Jelly Rolls"/>
    <property type="match status" value="1"/>
</dbReference>
<dbReference type="InterPro" id="IPR011051">
    <property type="entry name" value="RmlC_Cupin_sf"/>
</dbReference>
<feature type="binding site" evidence="12">
    <location>
        <position position="108"/>
    </location>
    <ligand>
        <name>Ni(2+)</name>
        <dbReference type="ChEBI" id="CHEBI:49786"/>
        <note>for nickel-dependent acireductone dioxygenase activity</note>
    </ligand>
</feature>
<dbReference type="GO" id="GO:0010308">
    <property type="term" value="F:acireductone dioxygenase (Ni2+-requiring) activity"/>
    <property type="evidence" value="ECO:0007669"/>
    <property type="project" value="UniProtKB-UniRule"/>
</dbReference>
<dbReference type="InterPro" id="IPR027496">
    <property type="entry name" value="ARD_euk"/>
</dbReference>
<evidence type="ECO:0000256" key="6">
    <source>
        <dbReference type="ARBA" id="ARBA00022723"/>
    </source>
</evidence>
<comment type="cofactor">
    <cofactor evidence="12">
        <name>Fe(2+)</name>
        <dbReference type="ChEBI" id="CHEBI:29033"/>
    </cofactor>
    <cofactor evidence="12">
        <name>Ni(2+)</name>
        <dbReference type="ChEBI" id="CHEBI:49786"/>
    </cofactor>
    <text evidence="12">Binds either 1 Fe or Ni cation per monomer. Iron-binding promotes an acireductone dioxygenase reaction producing 2-keto-4-methylthiobutyrate, while nickel-binding promotes an acireductone dioxygenase reaction producing 3-(methylsulfanyl)propanoate.</text>
</comment>
<comment type="catalytic activity">
    <reaction evidence="12">
        <text>1,2-dihydroxy-5-(methylsulfanyl)pent-1-en-3-one + O2 = 3-(methylsulfanyl)propanoate + CO + formate + 2 H(+)</text>
        <dbReference type="Rhea" id="RHEA:14161"/>
        <dbReference type="ChEBI" id="CHEBI:15378"/>
        <dbReference type="ChEBI" id="CHEBI:15379"/>
        <dbReference type="ChEBI" id="CHEBI:15740"/>
        <dbReference type="ChEBI" id="CHEBI:17245"/>
        <dbReference type="ChEBI" id="CHEBI:49016"/>
        <dbReference type="ChEBI" id="CHEBI:49252"/>
        <dbReference type="EC" id="1.13.11.53"/>
    </reaction>
</comment>
<evidence type="ECO:0000256" key="11">
    <source>
        <dbReference type="ARBA" id="ARBA00023242"/>
    </source>
</evidence>
<keyword evidence="3 12" id="KW-0963">Cytoplasm</keyword>
<feature type="binding site" evidence="12">
    <location>
        <position position="153"/>
    </location>
    <ligand>
        <name>Fe(2+)</name>
        <dbReference type="ChEBI" id="CHEBI:29033"/>
        <note>for iron-dependent acireductone dioxygenase activity</note>
    </ligand>
</feature>
<feature type="binding site" evidence="12">
    <location>
        <position position="114"/>
    </location>
    <ligand>
        <name>Fe(2+)</name>
        <dbReference type="ChEBI" id="CHEBI:29033"/>
        <note>for iron-dependent acireductone dioxygenase activity</note>
    </ligand>
</feature>
<dbReference type="GO" id="GO:0005737">
    <property type="term" value="C:cytoplasm"/>
    <property type="evidence" value="ECO:0007669"/>
    <property type="project" value="UniProtKB-SubCell"/>
</dbReference>
<evidence type="ECO:0000256" key="10">
    <source>
        <dbReference type="ARBA" id="ARBA00023167"/>
    </source>
</evidence>
<dbReference type="GO" id="GO:0005634">
    <property type="term" value="C:nucleus"/>
    <property type="evidence" value="ECO:0007669"/>
    <property type="project" value="UniProtKB-SubCell"/>
</dbReference>
<keyword evidence="4 12" id="KW-0533">Nickel</keyword>
<feature type="binding site" evidence="12">
    <location>
        <position position="110"/>
    </location>
    <ligand>
        <name>Fe(2+)</name>
        <dbReference type="ChEBI" id="CHEBI:29033"/>
        <note>for iron-dependent acireductone dioxygenase activity</note>
    </ligand>
</feature>
<gene>
    <name evidence="13" type="ORF">CEUR00632_LOCUS20027</name>
</gene>
<feature type="binding site" evidence="12">
    <location>
        <position position="153"/>
    </location>
    <ligand>
        <name>Ni(2+)</name>
        <dbReference type="ChEBI" id="CHEBI:49786"/>
        <note>for nickel-dependent acireductone dioxygenase activity</note>
    </ligand>
</feature>
<dbReference type="UniPathway" id="UPA00904">
    <property type="reaction ID" value="UER00878"/>
</dbReference>
<keyword evidence="7 12" id="KW-0223">Dioxygenase</keyword>
<dbReference type="InterPro" id="IPR004313">
    <property type="entry name" value="ARD"/>
</dbReference>
<evidence type="ECO:0000256" key="2">
    <source>
        <dbReference type="ARBA" id="ARBA00004413"/>
    </source>
</evidence>
<evidence type="ECO:0000256" key="1">
    <source>
        <dbReference type="ARBA" id="ARBA00000428"/>
    </source>
</evidence>
<comment type="catalytic activity">
    <reaction evidence="1 12">
        <text>1,2-dihydroxy-5-(methylsulfanyl)pent-1-en-3-one + O2 = 4-methylsulfanyl-2-oxobutanoate + formate + 2 H(+)</text>
        <dbReference type="Rhea" id="RHEA:24504"/>
        <dbReference type="ChEBI" id="CHEBI:15378"/>
        <dbReference type="ChEBI" id="CHEBI:15379"/>
        <dbReference type="ChEBI" id="CHEBI:15740"/>
        <dbReference type="ChEBI" id="CHEBI:16723"/>
        <dbReference type="ChEBI" id="CHEBI:49252"/>
        <dbReference type="EC" id="1.13.11.54"/>
    </reaction>
</comment>
<dbReference type="InterPro" id="IPR014710">
    <property type="entry name" value="RmlC-like_jellyroll"/>
</dbReference>
<dbReference type="Pfam" id="PF03079">
    <property type="entry name" value="ARD"/>
    <property type="match status" value="1"/>
</dbReference>
<keyword evidence="5 12" id="KW-0028">Amino-acid biosynthesis</keyword>
<dbReference type="GO" id="GO:0016151">
    <property type="term" value="F:nickel cation binding"/>
    <property type="evidence" value="ECO:0007669"/>
    <property type="project" value="UniProtKB-UniRule"/>
</dbReference>
<dbReference type="GO" id="GO:0005886">
    <property type="term" value="C:plasma membrane"/>
    <property type="evidence" value="ECO:0007669"/>
    <property type="project" value="UniProtKB-SubCell"/>
</dbReference>
<keyword evidence="9 12" id="KW-0408">Iron</keyword>
<dbReference type="PANTHER" id="PTHR23418">
    <property type="entry name" value="ACIREDUCTONE DIOXYGENASE"/>
    <property type="match status" value="1"/>
</dbReference>
<dbReference type="EMBL" id="HBEC01042983">
    <property type="protein sequence ID" value="CAD8309144.1"/>
    <property type="molecule type" value="Transcribed_RNA"/>
</dbReference>
<dbReference type="CDD" id="cd02232">
    <property type="entry name" value="cupin_ARD"/>
    <property type="match status" value="1"/>
</dbReference>
<evidence type="ECO:0000256" key="3">
    <source>
        <dbReference type="ARBA" id="ARBA00022490"/>
    </source>
</evidence>
<evidence type="ECO:0000256" key="8">
    <source>
        <dbReference type="ARBA" id="ARBA00023002"/>
    </source>
</evidence>
<feature type="binding site" evidence="12">
    <location>
        <position position="110"/>
    </location>
    <ligand>
        <name>Ni(2+)</name>
        <dbReference type="ChEBI" id="CHEBI:49786"/>
        <note>for nickel-dependent acireductone dioxygenase activity</note>
    </ligand>
</feature>
<feature type="binding site" evidence="12">
    <location>
        <position position="114"/>
    </location>
    <ligand>
        <name>Ni(2+)</name>
        <dbReference type="ChEBI" id="CHEBI:49786"/>
        <note>for nickel-dependent acireductone dioxygenase activity</note>
    </ligand>
</feature>
<organism evidence="13">
    <name type="scientific">Chlamydomonas euryale</name>
    <dbReference type="NCBI Taxonomy" id="1486919"/>
    <lineage>
        <taxon>Eukaryota</taxon>
        <taxon>Viridiplantae</taxon>
        <taxon>Chlorophyta</taxon>
        <taxon>core chlorophytes</taxon>
        <taxon>Chlorophyceae</taxon>
        <taxon>CS clade</taxon>
        <taxon>Chlamydomonadales</taxon>
        <taxon>Chlamydomonadaceae</taxon>
        <taxon>Chlamydomonas</taxon>
    </lineage>
</organism>
<accession>A0A7R9VYE4</accession>